<proteinExistence type="predicted"/>
<protein>
    <submittedName>
        <fullName evidence="3">DUF2961 domain-containing protein</fullName>
    </submittedName>
</protein>
<dbReference type="RefSeq" id="WP_264503600.1">
    <property type="nucleotide sequence ID" value="NZ_JAPDDS010000020.1"/>
</dbReference>
<name>A0ABT3FWP4_9BACT</name>
<evidence type="ECO:0000313" key="4">
    <source>
        <dbReference type="Proteomes" id="UP001207930"/>
    </source>
</evidence>
<feature type="chain" id="PRO_5045209288" evidence="2">
    <location>
        <begin position="20"/>
        <end position="698"/>
    </location>
</feature>
<organism evidence="3 4">
    <name type="scientific">Luteolibacter flavescens</name>
    <dbReference type="NCBI Taxonomy" id="1859460"/>
    <lineage>
        <taxon>Bacteria</taxon>
        <taxon>Pseudomonadati</taxon>
        <taxon>Verrucomicrobiota</taxon>
        <taxon>Verrucomicrobiia</taxon>
        <taxon>Verrucomicrobiales</taxon>
        <taxon>Verrucomicrobiaceae</taxon>
        <taxon>Luteolibacter</taxon>
    </lineage>
</organism>
<evidence type="ECO:0000256" key="1">
    <source>
        <dbReference type="SAM" id="MobiDB-lite"/>
    </source>
</evidence>
<dbReference type="Pfam" id="PF11175">
    <property type="entry name" value="DUF2961"/>
    <property type="match status" value="1"/>
</dbReference>
<dbReference type="Proteomes" id="UP001207930">
    <property type="component" value="Unassembled WGS sequence"/>
</dbReference>
<comment type="caution">
    <text evidence="3">The sequence shown here is derived from an EMBL/GenBank/DDBJ whole genome shotgun (WGS) entry which is preliminary data.</text>
</comment>
<keyword evidence="4" id="KW-1185">Reference proteome</keyword>
<sequence length="698" mass="76787">MIARIATLLLAIAPLGSHAAETLSYRDLVTRLTGMERLASPVVAGERGGASTSHDRDSAYDAATGAYRDWGANDDGWGFIRKEGNGQVLVDLEGPGVLWRVWSAKPEQGHIRIYLDGSTTPIVDKPFRSLFDDLEKEYPGLAMTLSRGRNTFIPIPFAKSCKVVMSEGWGAYFHATHTLFPKDTKVSTFPGFTPEVAASLKQANEAWQKIGDNPYRGGEPARKSETLDVSAGGSKEIAVAGAGAMRVLKVKPLGLPEDRIKQEDILRELTLSISWDGEEKPSVWAPLGDFFATSPGLNPFKTLPMGCVDGEFYCYFYMPFSDGMKLVLGNDGEASRKVAVSLETVPLDAAEASKLLRFRAAWHGDDFTGLEKDRFLHKRGDRWPDWPLLVVEGKGRYVGMSQHIWKFGGWWGEGDEKFYVDGEAFPSTIGTGSEDYIGYAWAADPPFITFDSPSASISRIRPDAQEDTSVCRFHLSDDVPFEKGFQGFIEVMPNRDCRPAVYDVCAYWYGESSSTNPYSPVPLAERRHPRPSRDMKHVMPSTFETIKPGPGMIEAEDMMVVRTGSGRHWVQDMASFPDGTWSRDAQLVWTDGTLGDEIEIAFTVGKSGRQELFAAFTKAADYGIFSLAVDGVPVGRDFDLFAERVTGTGEIPLGTYDLDAGTHVLTAKVVGRNPKVQAGTTGGHLFGLDYLKIKEAKR</sequence>
<feature type="region of interest" description="Disordered" evidence="1">
    <location>
        <begin position="515"/>
        <end position="536"/>
    </location>
</feature>
<accession>A0ABT3FWP4</accession>
<dbReference type="InterPro" id="IPR021345">
    <property type="entry name" value="DUF2961"/>
</dbReference>
<dbReference type="EMBL" id="JAPDDS010000020">
    <property type="protein sequence ID" value="MCW1887644.1"/>
    <property type="molecule type" value="Genomic_DNA"/>
</dbReference>
<feature type="signal peptide" evidence="2">
    <location>
        <begin position="1"/>
        <end position="19"/>
    </location>
</feature>
<evidence type="ECO:0000256" key="2">
    <source>
        <dbReference type="SAM" id="SignalP"/>
    </source>
</evidence>
<gene>
    <name evidence="3" type="ORF">OKA04_23100</name>
</gene>
<evidence type="ECO:0000313" key="3">
    <source>
        <dbReference type="EMBL" id="MCW1887644.1"/>
    </source>
</evidence>
<dbReference type="Gene3D" id="2.60.120.1390">
    <property type="match status" value="3"/>
</dbReference>
<keyword evidence="2" id="KW-0732">Signal</keyword>
<dbReference type="CDD" id="cd02795">
    <property type="entry name" value="CBM6-CBM35-CBM36_like"/>
    <property type="match status" value="1"/>
</dbReference>
<reference evidence="3 4" key="1">
    <citation type="submission" date="2022-10" db="EMBL/GenBank/DDBJ databases">
        <title>Luteolibacter flavescens strain MCCC 1K03193, whole genome shotgun sequencing project.</title>
        <authorList>
            <person name="Zhao G."/>
            <person name="Shen L."/>
        </authorList>
    </citation>
    <scope>NUCLEOTIDE SEQUENCE [LARGE SCALE GENOMIC DNA]</scope>
    <source>
        <strain evidence="3 4">MCCC 1K03193</strain>
    </source>
</reference>